<evidence type="ECO:0000313" key="2">
    <source>
        <dbReference type="EMBL" id="CAH1418237.1"/>
    </source>
</evidence>
<dbReference type="Proteomes" id="UP001157418">
    <property type="component" value="Unassembled WGS sequence"/>
</dbReference>
<sequence length="91" mass="10829">MDSFHLKILLTNKSPTIERIQESQNGKLWTKEGTNEEERDTERMDKRDRKMTDISLPRSMRFLLLLSLIFEQIFTGWSTITWSCYKISQSV</sequence>
<organism evidence="2 3">
    <name type="scientific">Lactuca virosa</name>
    <dbReference type="NCBI Taxonomy" id="75947"/>
    <lineage>
        <taxon>Eukaryota</taxon>
        <taxon>Viridiplantae</taxon>
        <taxon>Streptophyta</taxon>
        <taxon>Embryophyta</taxon>
        <taxon>Tracheophyta</taxon>
        <taxon>Spermatophyta</taxon>
        <taxon>Magnoliopsida</taxon>
        <taxon>eudicotyledons</taxon>
        <taxon>Gunneridae</taxon>
        <taxon>Pentapetalae</taxon>
        <taxon>asterids</taxon>
        <taxon>campanulids</taxon>
        <taxon>Asterales</taxon>
        <taxon>Asteraceae</taxon>
        <taxon>Cichorioideae</taxon>
        <taxon>Cichorieae</taxon>
        <taxon>Lactucinae</taxon>
        <taxon>Lactuca</taxon>
    </lineage>
</organism>
<keyword evidence="3" id="KW-1185">Reference proteome</keyword>
<feature type="compositionally biased region" description="Basic and acidic residues" evidence="1">
    <location>
        <begin position="29"/>
        <end position="50"/>
    </location>
</feature>
<feature type="region of interest" description="Disordered" evidence="1">
    <location>
        <begin position="21"/>
        <end position="50"/>
    </location>
</feature>
<name>A0AAU9LV46_9ASTR</name>
<reference evidence="2 3" key="1">
    <citation type="submission" date="2022-01" db="EMBL/GenBank/DDBJ databases">
        <authorList>
            <person name="Xiong W."/>
            <person name="Schranz E."/>
        </authorList>
    </citation>
    <scope>NUCLEOTIDE SEQUENCE [LARGE SCALE GENOMIC DNA]</scope>
</reference>
<comment type="caution">
    <text evidence="2">The sequence shown here is derived from an EMBL/GenBank/DDBJ whole genome shotgun (WGS) entry which is preliminary data.</text>
</comment>
<protein>
    <submittedName>
        <fullName evidence="2">Uncharacterized protein</fullName>
    </submittedName>
</protein>
<accession>A0AAU9LV46</accession>
<dbReference type="EMBL" id="CAKMRJ010000113">
    <property type="protein sequence ID" value="CAH1418237.1"/>
    <property type="molecule type" value="Genomic_DNA"/>
</dbReference>
<gene>
    <name evidence="2" type="ORF">LVIROSA_LOCUS5844</name>
</gene>
<proteinExistence type="predicted"/>
<dbReference type="AlphaFoldDB" id="A0AAU9LV46"/>
<evidence type="ECO:0000313" key="3">
    <source>
        <dbReference type="Proteomes" id="UP001157418"/>
    </source>
</evidence>
<evidence type="ECO:0000256" key="1">
    <source>
        <dbReference type="SAM" id="MobiDB-lite"/>
    </source>
</evidence>